<accession>A0ABU6RZB8</accession>
<organism evidence="1 2">
    <name type="scientific">Stylosanthes scabra</name>
    <dbReference type="NCBI Taxonomy" id="79078"/>
    <lineage>
        <taxon>Eukaryota</taxon>
        <taxon>Viridiplantae</taxon>
        <taxon>Streptophyta</taxon>
        <taxon>Embryophyta</taxon>
        <taxon>Tracheophyta</taxon>
        <taxon>Spermatophyta</taxon>
        <taxon>Magnoliopsida</taxon>
        <taxon>eudicotyledons</taxon>
        <taxon>Gunneridae</taxon>
        <taxon>Pentapetalae</taxon>
        <taxon>rosids</taxon>
        <taxon>fabids</taxon>
        <taxon>Fabales</taxon>
        <taxon>Fabaceae</taxon>
        <taxon>Papilionoideae</taxon>
        <taxon>50 kb inversion clade</taxon>
        <taxon>dalbergioids sensu lato</taxon>
        <taxon>Dalbergieae</taxon>
        <taxon>Pterocarpus clade</taxon>
        <taxon>Stylosanthes</taxon>
    </lineage>
</organism>
<proteinExistence type="predicted"/>
<evidence type="ECO:0000313" key="1">
    <source>
        <dbReference type="EMBL" id="MED6129285.1"/>
    </source>
</evidence>
<comment type="caution">
    <text evidence="1">The sequence shown here is derived from an EMBL/GenBank/DDBJ whole genome shotgun (WGS) entry which is preliminary data.</text>
</comment>
<dbReference type="Proteomes" id="UP001341840">
    <property type="component" value="Unassembled WGS sequence"/>
</dbReference>
<dbReference type="EMBL" id="JASCZI010034398">
    <property type="protein sequence ID" value="MED6129285.1"/>
    <property type="molecule type" value="Genomic_DNA"/>
</dbReference>
<name>A0ABU6RZB8_9FABA</name>
<protein>
    <submittedName>
        <fullName evidence="1">Uncharacterized protein</fullName>
    </submittedName>
</protein>
<gene>
    <name evidence="1" type="ORF">PIB30_106406</name>
</gene>
<feature type="non-terminal residue" evidence="1">
    <location>
        <position position="59"/>
    </location>
</feature>
<keyword evidence="2" id="KW-1185">Reference proteome</keyword>
<sequence>MWSVLAKSSTKAVIGEAVTLSLLRGIEGGGSADSDGGLKLKRRSKEIDVDVCGDVLMDE</sequence>
<evidence type="ECO:0000313" key="2">
    <source>
        <dbReference type="Proteomes" id="UP001341840"/>
    </source>
</evidence>
<reference evidence="1 2" key="1">
    <citation type="journal article" date="2023" name="Plants (Basel)">
        <title>Bridging the Gap: Combining Genomics and Transcriptomics Approaches to Understand Stylosanthes scabra, an Orphan Legume from the Brazilian Caatinga.</title>
        <authorList>
            <person name="Ferreira-Neto J.R.C."/>
            <person name="da Silva M.D."/>
            <person name="Binneck E."/>
            <person name="de Melo N.F."/>
            <person name="da Silva R.H."/>
            <person name="de Melo A.L.T.M."/>
            <person name="Pandolfi V."/>
            <person name="Bustamante F.O."/>
            <person name="Brasileiro-Vidal A.C."/>
            <person name="Benko-Iseppon A.M."/>
        </authorList>
    </citation>
    <scope>NUCLEOTIDE SEQUENCE [LARGE SCALE GENOMIC DNA]</scope>
    <source>
        <tissue evidence="1">Leaves</tissue>
    </source>
</reference>